<keyword evidence="2" id="KW-0472">Membrane</keyword>
<feature type="transmembrane region" description="Helical" evidence="2">
    <location>
        <begin position="12"/>
        <end position="30"/>
    </location>
</feature>
<evidence type="ECO:0000313" key="3">
    <source>
        <dbReference type="EMBL" id="KAF0254335.1"/>
    </source>
</evidence>
<dbReference type="InterPro" id="IPR012902">
    <property type="entry name" value="N_methyl_site"/>
</dbReference>
<dbReference type="InterPro" id="IPR000983">
    <property type="entry name" value="Bac_GSPG_pilin"/>
</dbReference>
<keyword evidence="1" id="KW-0488">Methylation</keyword>
<keyword evidence="2" id="KW-0812">Transmembrane</keyword>
<gene>
    <name evidence="3" type="ORF">GN299_13865</name>
</gene>
<proteinExistence type="predicted"/>
<keyword evidence="2" id="KW-1133">Transmembrane helix</keyword>
<dbReference type="PRINTS" id="PR00813">
    <property type="entry name" value="BCTERIALGSPG"/>
</dbReference>
<sequence>MSNIRAIKQRGFTLIELMVVLAVLGLLAAFTTPKYIEEMNLRRAKLTAEDTAAIMDAARNYRVSTAAWPGSASNCNNAITVLKTDGYLSAINTTNRYGNAITTSCDAKSFSVVQQAVEDWDGYLVNTMAGTEISNAGSYQITSKIGVPGSEPALSNKLTRIATGNIEDNRMRTTMYMGGNQMSEAGNINFSQANPTLTAQSGSLTLSAQNGQIIIPAGQTLTVDDVIVRSKNNRPVSTGMPNFVQIGTYIVRDGWLVTKPTCPSAGIPKAALRPAAMRGGYAGSYDAAYVGRYGINYRLTSSGNYWIVTAVAEGYAADYQDLDSLVDVYCYYAN</sequence>
<dbReference type="GO" id="GO:0015628">
    <property type="term" value="P:protein secretion by the type II secretion system"/>
    <property type="evidence" value="ECO:0007669"/>
    <property type="project" value="InterPro"/>
</dbReference>
<dbReference type="Proteomes" id="UP000442695">
    <property type="component" value="Unassembled WGS sequence"/>
</dbReference>
<evidence type="ECO:0000256" key="2">
    <source>
        <dbReference type="SAM" id="Phobius"/>
    </source>
</evidence>
<dbReference type="AlphaFoldDB" id="A0A7V8EGD8"/>
<dbReference type="PROSITE" id="PS00409">
    <property type="entry name" value="PROKAR_NTER_METHYL"/>
    <property type="match status" value="1"/>
</dbReference>
<dbReference type="InterPro" id="IPR045584">
    <property type="entry name" value="Pilin-like"/>
</dbReference>
<dbReference type="NCBIfam" id="TIGR02532">
    <property type="entry name" value="IV_pilin_GFxxxE"/>
    <property type="match status" value="1"/>
</dbReference>
<dbReference type="Gene3D" id="3.30.700.10">
    <property type="entry name" value="Glycoprotein, Type 4 Pilin"/>
    <property type="match status" value="1"/>
</dbReference>
<evidence type="ECO:0000313" key="4">
    <source>
        <dbReference type="Proteomes" id="UP000442695"/>
    </source>
</evidence>
<dbReference type="RefSeq" id="WP_156859067.1">
    <property type="nucleotide sequence ID" value="NZ_WOWR01000015.1"/>
</dbReference>
<dbReference type="Pfam" id="PF07963">
    <property type="entry name" value="N_methyl"/>
    <property type="match status" value="1"/>
</dbReference>
<dbReference type="SUPFAM" id="SSF54523">
    <property type="entry name" value="Pili subunits"/>
    <property type="match status" value="1"/>
</dbReference>
<organism evidence="3 4">
    <name type="scientific">Pseudomonas putida</name>
    <name type="common">Arthrobacter siderocapsulatus</name>
    <dbReference type="NCBI Taxonomy" id="303"/>
    <lineage>
        <taxon>Bacteria</taxon>
        <taxon>Pseudomonadati</taxon>
        <taxon>Pseudomonadota</taxon>
        <taxon>Gammaproteobacteria</taxon>
        <taxon>Pseudomonadales</taxon>
        <taxon>Pseudomonadaceae</taxon>
        <taxon>Pseudomonas</taxon>
    </lineage>
</organism>
<name>A0A7V8EGD8_PSEPU</name>
<reference evidence="3 4" key="1">
    <citation type="submission" date="2019-12" db="EMBL/GenBank/DDBJ databases">
        <authorList>
            <person name="Woiski C."/>
        </authorList>
    </citation>
    <scope>NUCLEOTIDE SEQUENCE [LARGE SCALE GENOMIC DNA]</scope>
    <source>
        <strain evidence="3 4">BOE100</strain>
    </source>
</reference>
<evidence type="ECO:0000256" key="1">
    <source>
        <dbReference type="ARBA" id="ARBA00022481"/>
    </source>
</evidence>
<dbReference type="GO" id="GO:0015627">
    <property type="term" value="C:type II protein secretion system complex"/>
    <property type="evidence" value="ECO:0007669"/>
    <property type="project" value="InterPro"/>
</dbReference>
<accession>A0A7V8EGD8</accession>
<comment type="caution">
    <text evidence="3">The sequence shown here is derived from an EMBL/GenBank/DDBJ whole genome shotgun (WGS) entry which is preliminary data.</text>
</comment>
<dbReference type="EMBL" id="WOWR01000015">
    <property type="protein sequence ID" value="KAF0254335.1"/>
    <property type="molecule type" value="Genomic_DNA"/>
</dbReference>
<protein>
    <submittedName>
        <fullName evidence="3">Prepilin-type N-terminal cleavage/methylation domain-containing protein</fullName>
    </submittedName>
</protein>